<protein>
    <submittedName>
        <fullName evidence="1">Uncharacterized protein</fullName>
    </submittedName>
</protein>
<dbReference type="Proteomes" id="UP000649114">
    <property type="component" value="Unassembled WGS sequence"/>
</dbReference>
<gene>
    <name evidence="1" type="ORF">CNMCM8927_002957</name>
</gene>
<name>A0AAN6BKC5_ASPLE</name>
<comment type="caution">
    <text evidence="1">The sequence shown here is derived from an EMBL/GenBank/DDBJ whole genome shotgun (WGS) entry which is preliminary data.</text>
</comment>
<reference evidence="1" key="2">
    <citation type="submission" date="2020-04" db="EMBL/GenBank/DDBJ databases">
        <authorList>
            <person name="Santos R.A.C."/>
            <person name="Steenwyk J.L."/>
            <person name="Rivero-Menendez O."/>
            <person name="Mead M.E."/>
            <person name="Silva L.P."/>
            <person name="Bastos R.W."/>
            <person name="Alastruey-Izquierdo A."/>
            <person name="Goldman G.H."/>
            <person name="Rokas A."/>
        </authorList>
    </citation>
    <scope>NUCLEOTIDE SEQUENCE</scope>
    <source>
        <strain evidence="1">CNM-CM8927</strain>
    </source>
</reference>
<dbReference type="EMBL" id="JAAAPU010000191">
    <property type="protein sequence ID" value="KAF4200546.1"/>
    <property type="molecule type" value="Genomic_DNA"/>
</dbReference>
<accession>A0AAN6BKC5</accession>
<dbReference type="AlphaFoldDB" id="A0AAN6BKC5"/>
<reference evidence="1" key="1">
    <citation type="journal article" date="2020" name="bioRxiv">
        <title>Genomic and phenotypic heterogeneity of clinical isolates of the human pathogens Aspergillus fumigatus, Aspergillus lentulus and Aspergillus fumigatiaffinis.</title>
        <authorList>
            <person name="dos Santos R.A.C."/>
            <person name="Steenwyk J.L."/>
            <person name="Rivero-Menendez O."/>
            <person name="Mead M.E."/>
            <person name="Silva L.P."/>
            <person name="Bastos R.W."/>
            <person name="Alastruey-Izquierdo A."/>
            <person name="Goldman G.H."/>
            <person name="Rokas A."/>
        </authorList>
    </citation>
    <scope>NUCLEOTIDE SEQUENCE</scope>
    <source>
        <strain evidence="1">CNM-CM8927</strain>
    </source>
</reference>
<evidence type="ECO:0000313" key="1">
    <source>
        <dbReference type="EMBL" id="KAF4200546.1"/>
    </source>
</evidence>
<organism evidence="1 2">
    <name type="scientific">Aspergillus lentulus</name>
    <dbReference type="NCBI Taxonomy" id="293939"/>
    <lineage>
        <taxon>Eukaryota</taxon>
        <taxon>Fungi</taxon>
        <taxon>Dikarya</taxon>
        <taxon>Ascomycota</taxon>
        <taxon>Pezizomycotina</taxon>
        <taxon>Eurotiomycetes</taxon>
        <taxon>Eurotiomycetidae</taxon>
        <taxon>Eurotiales</taxon>
        <taxon>Aspergillaceae</taxon>
        <taxon>Aspergillus</taxon>
        <taxon>Aspergillus subgen. Fumigati</taxon>
    </lineage>
</organism>
<evidence type="ECO:0000313" key="2">
    <source>
        <dbReference type="Proteomes" id="UP000649114"/>
    </source>
</evidence>
<sequence>MGDFWNYQERKYCYDNNADKQWDDCQWYTNVGLAPAGQGDYCRSGCPNDRVRVAMDVWSKDCLGKGGRAKCCKANYVTLSKRAYTDDEEELAMSIQEYMINQTCGSNSWYLKCEVDFHIEHGNLSAMPMLTLLMKRSSLKLQEAIENLLYAIAVQYGASTIKQEIWKQYVVPLYLNLTAAKVRQWIHSQTMSISQGYEYLVGLIVCNLAYYNAVLANGVLPSGAVARTRRISVTFFIQAMTAPILNNPLLMIGGDQSYIPIVRIMNALGSKRNNAHFVFLLNGLNRIKVQLWVKKDPYNAEFMEDWIKAADPSDALRALRSALSTVYYLNHPIAHDNWVGPANDARAEWARTELAWAAAGNGREPVVEFWDEWLRDFMNHYAERIKTWVQRWTTEMRKYWAVRTGDTATQTMQILSSLHNSASDLTFELDGLHEEPID</sequence>
<proteinExistence type="predicted"/>